<gene>
    <name evidence="4" type="ORF">CAOG_003618</name>
</gene>
<evidence type="ECO:0008006" key="6">
    <source>
        <dbReference type="Google" id="ProtNLM"/>
    </source>
</evidence>
<feature type="compositionally biased region" description="Polar residues" evidence="3">
    <location>
        <begin position="159"/>
        <end position="169"/>
    </location>
</feature>
<evidence type="ECO:0000256" key="3">
    <source>
        <dbReference type="SAM" id="MobiDB-lite"/>
    </source>
</evidence>
<name>A0A0D2X2K2_CAPO3</name>
<dbReference type="PANTHER" id="PTHR21250">
    <property type="entry name" value="PRE-RRNA-PROCESSING PROTEIN TSR2 HOMOLOG"/>
    <property type="match status" value="1"/>
</dbReference>
<comment type="similarity">
    <text evidence="1">Belongs to the TSR2 family.</text>
</comment>
<dbReference type="RefSeq" id="XP_004363346.2">
    <property type="nucleotide sequence ID" value="XM_004363289.2"/>
</dbReference>
<proteinExistence type="inferred from homology"/>
<dbReference type="Proteomes" id="UP000008743">
    <property type="component" value="Unassembled WGS sequence"/>
</dbReference>
<feature type="compositionally biased region" description="Low complexity" evidence="3">
    <location>
        <begin position="206"/>
        <end position="218"/>
    </location>
</feature>
<dbReference type="InParanoid" id="A0A0D2X2K2"/>
<protein>
    <recommendedName>
        <fullName evidence="6">Pre-rRNA-processing protein TSR2</fullName>
    </recommendedName>
</protein>
<organism evidence="4 5">
    <name type="scientific">Capsaspora owczarzaki (strain ATCC 30864)</name>
    <dbReference type="NCBI Taxonomy" id="595528"/>
    <lineage>
        <taxon>Eukaryota</taxon>
        <taxon>Filasterea</taxon>
        <taxon>Capsaspora</taxon>
    </lineage>
</organism>
<sequence length="236" mass="25430">MMTDTGVNAAWLLCDERAPAADDDAAGLEEERLFGLFIDAIDAVFHRWTALQLALEQGWGGNGSARKVAWMKDDVIVQFKDALRASEGPLKGSPVYADEIDQQLQAALEADFNMQLEDNSSREVARLIVDAFTKIATGQSQLIEEFVEKSQRHAGGARASQQGATPFSQDNDDDDDDDDDYEDDDTAAAGDQAATNAMRAMSLNDGPSSSSSSAPAGPQVDADGWEVVSPKRKGRK</sequence>
<dbReference type="GO" id="GO:0006364">
    <property type="term" value="P:rRNA processing"/>
    <property type="evidence" value="ECO:0007669"/>
    <property type="project" value="UniProtKB-KW"/>
</dbReference>
<feature type="region of interest" description="Disordered" evidence="3">
    <location>
        <begin position="153"/>
        <end position="236"/>
    </location>
</feature>
<accession>A0A0D2X2K2</accession>
<dbReference type="EMBL" id="KE346364">
    <property type="protein sequence ID" value="KJE92704.1"/>
    <property type="molecule type" value="Genomic_DNA"/>
</dbReference>
<dbReference type="InterPro" id="IPR019398">
    <property type="entry name" value="Pre-rRNA_process_TSR2"/>
</dbReference>
<feature type="compositionally biased region" description="Acidic residues" evidence="3">
    <location>
        <begin position="170"/>
        <end position="186"/>
    </location>
</feature>
<keyword evidence="2" id="KW-0698">rRNA processing</keyword>
<dbReference type="AlphaFoldDB" id="A0A0D2X2K2"/>
<dbReference type="OrthoDB" id="263560at2759"/>
<dbReference type="PhylomeDB" id="A0A0D2X2K2"/>
<dbReference type="STRING" id="595528.A0A0D2X2K2"/>
<evidence type="ECO:0000256" key="2">
    <source>
        <dbReference type="ARBA" id="ARBA00022552"/>
    </source>
</evidence>
<evidence type="ECO:0000313" key="5">
    <source>
        <dbReference type="Proteomes" id="UP000008743"/>
    </source>
</evidence>
<reference evidence="5" key="1">
    <citation type="submission" date="2011-02" db="EMBL/GenBank/DDBJ databases">
        <title>The Genome Sequence of Capsaspora owczarzaki ATCC 30864.</title>
        <authorList>
            <person name="Russ C."/>
            <person name="Cuomo C."/>
            <person name="Burger G."/>
            <person name="Gray M.W."/>
            <person name="Holland P.W.H."/>
            <person name="King N."/>
            <person name="Lang F.B.F."/>
            <person name="Roger A.J."/>
            <person name="Ruiz-Trillo I."/>
            <person name="Young S.K."/>
            <person name="Zeng Q."/>
            <person name="Gargeya S."/>
            <person name="Alvarado L."/>
            <person name="Berlin A."/>
            <person name="Chapman S.B."/>
            <person name="Chen Z."/>
            <person name="Freedman E."/>
            <person name="Gellesch M."/>
            <person name="Goldberg J."/>
            <person name="Griggs A."/>
            <person name="Gujja S."/>
            <person name="Heilman E."/>
            <person name="Heiman D."/>
            <person name="Howarth C."/>
            <person name="Mehta T."/>
            <person name="Neiman D."/>
            <person name="Pearson M."/>
            <person name="Roberts A."/>
            <person name="Saif S."/>
            <person name="Shea T."/>
            <person name="Shenoy N."/>
            <person name="Sisk P."/>
            <person name="Stolte C."/>
            <person name="Sykes S."/>
            <person name="White J."/>
            <person name="Yandava C."/>
            <person name="Haas B."/>
            <person name="Nusbaum C."/>
            <person name="Birren B."/>
        </authorList>
    </citation>
    <scope>NUCLEOTIDE SEQUENCE</scope>
    <source>
        <strain evidence="5">ATCC 30864</strain>
    </source>
</reference>
<dbReference type="Pfam" id="PF10273">
    <property type="entry name" value="WGG"/>
    <property type="match status" value="1"/>
</dbReference>
<evidence type="ECO:0000256" key="1">
    <source>
        <dbReference type="ARBA" id="ARBA00006524"/>
    </source>
</evidence>
<keyword evidence="5" id="KW-1185">Reference proteome</keyword>
<feature type="compositionally biased region" description="Low complexity" evidence="3">
    <location>
        <begin position="187"/>
        <end position="197"/>
    </location>
</feature>
<evidence type="ECO:0000313" key="4">
    <source>
        <dbReference type="EMBL" id="KJE92704.1"/>
    </source>
</evidence>